<keyword evidence="2" id="KW-0012">Acyltransferase</keyword>
<dbReference type="Pfam" id="PF02458">
    <property type="entry name" value="Transferase"/>
    <property type="match status" value="1"/>
</dbReference>
<protein>
    <submittedName>
        <fullName evidence="3">Putative malonyl CoA:anthocyanidin 3-O-glucoside-6''-O-malonyltransferase</fullName>
    </submittedName>
</protein>
<dbReference type="GO" id="GO:0016747">
    <property type="term" value="F:acyltransferase activity, transferring groups other than amino-acyl groups"/>
    <property type="evidence" value="ECO:0007669"/>
    <property type="project" value="UniProtKB-ARBA"/>
</dbReference>
<dbReference type="PANTHER" id="PTHR31625">
    <property type="match status" value="1"/>
</dbReference>
<dbReference type="InterPro" id="IPR023213">
    <property type="entry name" value="CAT-like_dom_sf"/>
</dbReference>
<proteinExistence type="evidence at transcript level"/>
<evidence type="ECO:0000256" key="1">
    <source>
        <dbReference type="ARBA" id="ARBA00022679"/>
    </source>
</evidence>
<name>Q8GZM6_DAHPI</name>
<reference evidence="3" key="1">
    <citation type="submission" date="2002-02" db="EMBL/GenBank/DDBJ databases">
        <title>cDNA cloning and biochemical characterization of malonyl CoA:anthocyanidin 3-O-glucoside-6''-O-malonyltransferase from Dahlia variabilis flowers.</title>
        <authorList>
            <person name="Suzuki H."/>
            <person name="Nakayama T."/>
            <person name="Yonekura-Sakakibara K."/>
            <person name="Yamaguchi M."/>
            <person name="Tanaka Y."/>
            <person name="Nishino T."/>
        </authorList>
    </citation>
    <scope>NUCLEOTIDE SEQUENCE</scope>
</reference>
<dbReference type="AlphaFoldDB" id="Q8GZM6"/>
<keyword evidence="1 3" id="KW-0808">Transferase</keyword>
<accession>Q8GZM6</accession>
<organism evidence="3">
    <name type="scientific">Dahlia pinnata</name>
    <name type="common">Pinnate dahlia</name>
    <name type="synonym">Dahlia variabilis</name>
    <dbReference type="NCBI Taxonomy" id="101596"/>
    <lineage>
        <taxon>Eukaryota</taxon>
        <taxon>Viridiplantae</taxon>
        <taxon>Streptophyta</taxon>
        <taxon>Embryophyta</taxon>
        <taxon>Tracheophyta</taxon>
        <taxon>Spermatophyta</taxon>
        <taxon>Magnoliopsida</taxon>
        <taxon>eudicotyledons</taxon>
        <taxon>Gunneridae</taxon>
        <taxon>Pentapetalae</taxon>
        <taxon>asterids</taxon>
        <taxon>campanulids</taxon>
        <taxon>Asterales</taxon>
        <taxon>Asteraceae</taxon>
        <taxon>Asteroideae</taxon>
        <taxon>Heliantheae alliance</taxon>
        <taxon>Coreopsideae</taxon>
        <taxon>Dahlia</taxon>
    </lineage>
</organism>
<evidence type="ECO:0000256" key="2">
    <source>
        <dbReference type="ARBA" id="ARBA00023315"/>
    </source>
</evidence>
<dbReference type="Gene3D" id="3.30.559.10">
    <property type="entry name" value="Chloramphenicol acetyltransferase-like domain"/>
    <property type="match status" value="2"/>
</dbReference>
<sequence length="467" mass="52152">MVTTAGDGPLPVLEKCHISAPPNTVGERTLPLTLFDLVWLIFHPIHQLFFYDFPYPKSHFIDTIIPKLKHSLSVTLQHFFPFAGNLIVFPSANHSGKPEIRHVEGDSVALTFAESDLDFNYLKQNHPRDCNKFHALVPLLETPFKVSGLVKIPVFSIQVTFFPNSGITIGLTNHHSLCDARTRYDFLMAWTSIAKHGTDELFLASGSLPFYDRVIEYPSYLDNLILDLPPVQAINESYRAQQLDPQTDKVRFTLVLTRSQINKIKKWLLVQLPTLEYVSSFVVACGYVWSCLAKSRVQVEGAKGEYEVDRFSCVADWRTRLNPPVPQTYFGNCTGLCMATTKTTLITGSKGFQTAVELVGTGIREGVNSKQGLAEDAKSWLEKILIQAPTIGVAGTPKLNVYDIDFGWGKPEKYETISLDYADAISVNASKESSDDLEIGLCLPAEQMDAFITISTNELESILSHHF</sequence>
<evidence type="ECO:0000313" key="3">
    <source>
        <dbReference type="EMBL" id="AAO12207.1"/>
    </source>
</evidence>
<dbReference type="EMBL" id="AF489109">
    <property type="protein sequence ID" value="AAO12207.1"/>
    <property type="molecule type" value="mRNA"/>
</dbReference>
<dbReference type="InterPro" id="IPR051504">
    <property type="entry name" value="Plant_metabolite_acyltrans"/>
</dbReference>